<dbReference type="InterPro" id="IPR016181">
    <property type="entry name" value="Acyl_CoA_acyltransferase"/>
</dbReference>
<protein>
    <recommendedName>
        <fullName evidence="3">N-acetyltransferase domain-containing protein</fullName>
    </recommendedName>
</protein>
<organism evidence="4 5">
    <name type="scientific">Candidatus Enterococcus willemsii</name>
    <dbReference type="NCBI Taxonomy" id="1857215"/>
    <lineage>
        <taxon>Bacteria</taxon>
        <taxon>Bacillati</taxon>
        <taxon>Bacillota</taxon>
        <taxon>Bacilli</taxon>
        <taxon>Lactobacillales</taxon>
        <taxon>Enterococcaceae</taxon>
        <taxon>Enterococcus</taxon>
    </lineage>
</organism>
<dbReference type="EMBL" id="MAEL01000003">
    <property type="protein sequence ID" value="KAF1306123.1"/>
    <property type="molecule type" value="Genomic_DNA"/>
</dbReference>
<dbReference type="InterPro" id="IPR000182">
    <property type="entry name" value="GNAT_dom"/>
</dbReference>
<dbReference type="CDD" id="cd04301">
    <property type="entry name" value="NAT_SF"/>
    <property type="match status" value="1"/>
</dbReference>
<reference evidence="4 5" key="1">
    <citation type="submission" date="2016-06" db="EMBL/GenBank/DDBJ databases">
        <title>Four novel species of enterococci isolated from chicken manure.</title>
        <authorList>
            <person name="Van Tyne D."/>
        </authorList>
    </citation>
    <scope>NUCLEOTIDE SEQUENCE [LARGE SCALE GENOMIC DNA]</scope>
    <source>
        <strain evidence="4 5">CU12B</strain>
    </source>
</reference>
<dbReference type="SUPFAM" id="SSF55729">
    <property type="entry name" value="Acyl-CoA N-acyltransferases (Nat)"/>
    <property type="match status" value="1"/>
</dbReference>
<keyword evidence="1" id="KW-0808">Transferase</keyword>
<proteinExistence type="predicted"/>
<dbReference type="PANTHER" id="PTHR43626:SF4">
    <property type="entry name" value="GCN5-RELATED N-ACETYLTRANSFERASE 2, CHLOROPLASTIC"/>
    <property type="match status" value="1"/>
</dbReference>
<gene>
    <name evidence="4" type="ORF">BAU17_03070</name>
</gene>
<dbReference type="InterPro" id="IPR045039">
    <property type="entry name" value="NSI-like"/>
</dbReference>
<comment type="caution">
    <text evidence="4">The sequence shown here is derived from an EMBL/GenBank/DDBJ whole genome shotgun (WGS) entry which is preliminary data.</text>
</comment>
<dbReference type="Gene3D" id="3.40.630.30">
    <property type="match status" value="1"/>
</dbReference>
<dbReference type="PANTHER" id="PTHR43626">
    <property type="entry name" value="ACYL-COA N-ACYLTRANSFERASE"/>
    <property type="match status" value="1"/>
</dbReference>
<keyword evidence="2" id="KW-0012">Acyltransferase</keyword>
<feature type="domain" description="N-acetyltransferase" evidence="3">
    <location>
        <begin position="1"/>
        <end position="114"/>
    </location>
</feature>
<accession>A0ABQ6Z2U4</accession>
<evidence type="ECO:0000256" key="2">
    <source>
        <dbReference type="ARBA" id="ARBA00023315"/>
    </source>
</evidence>
<keyword evidence="5" id="KW-1185">Reference proteome</keyword>
<evidence type="ECO:0000313" key="4">
    <source>
        <dbReference type="EMBL" id="KAF1306123.1"/>
    </source>
</evidence>
<dbReference type="Pfam" id="PF00583">
    <property type="entry name" value="Acetyltransf_1"/>
    <property type="match status" value="1"/>
</dbReference>
<sequence length="114" mass="13085">MRESVGWNRLEEEFSHPLLRDYFSISCWDDENLVGYLSVVSNGVTDAYIQDVMVAPAFQKKGIGTRLMEHALNKLKTEGIYMVSLIYGDESLRAYYEKFGFSTMLSGQLELKEI</sequence>
<dbReference type="Proteomes" id="UP000782705">
    <property type="component" value="Unassembled WGS sequence"/>
</dbReference>
<evidence type="ECO:0000313" key="5">
    <source>
        <dbReference type="Proteomes" id="UP000782705"/>
    </source>
</evidence>
<dbReference type="PROSITE" id="PS51186">
    <property type="entry name" value="GNAT"/>
    <property type="match status" value="1"/>
</dbReference>
<evidence type="ECO:0000259" key="3">
    <source>
        <dbReference type="PROSITE" id="PS51186"/>
    </source>
</evidence>
<evidence type="ECO:0000256" key="1">
    <source>
        <dbReference type="ARBA" id="ARBA00022679"/>
    </source>
</evidence>
<name>A0ABQ6Z2U4_9ENTE</name>